<proteinExistence type="predicted"/>
<dbReference type="AlphaFoldDB" id="A0AB34IV66"/>
<gene>
    <name evidence="5" type="ORF">AB1Y20_008664</name>
</gene>
<comment type="caution">
    <text evidence="5">The sequence shown here is derived from an EMBL/GenBank/DDBJ whole genome shotgun (WGS) entry which is preliminary data.</text>
</comment>
<dbReference type="PIRSF" id="PIRSF500176">
    <property type="entry name" value="L_ASNase"/>
    <property type="match status" value="1"/>
</dbReference>
<sequence>MLVFAAVVALTPAPLTPATSDSPASHPSHRRALTIFGMGGTIDKDYPRSQMGYAFEIDEPAAKRILEGLPHSGIEFDVISICRKDSTEITSGDRDQLVHAVRSTSSKRIVVTHGTDTMIETAQYLRASGAATGKVVAFTGAMKPERFKDSDAHFNLGAAVAATSFLPEGNVFVCMGGNVMDCQKVTRTSAGLFVEE</sequence>
<dbReference type="PROSITE" id="PS51732">
    <property type="entry name" value="ASN_GLN_ASE_3"/>
    <property type="match status" value="1"/>
</dbReference>
<dbReference type="InterPro" id="IPR027474">
    <property type="entry name" value="L-asparaginase_N"/>
</dbReference>
<dbReference type="PANTHER" id="PTHR11707">
    <property type="entry name" value="L-ASPARAGINASE"/>
    <property type="match status" value="1"/>
</dbReference>
<evidence type="ECO:0000256" key="3">
    <source>
        <dbReference type="SAM" id="SignalP"/>
    </source>
</evidence>
<evidence type="ECO:0000259" key="4">
    <source>
        <dbReference type="Pfam" id="PF00710"/>
    </source>
</evidence>
<feature type="chain" id="PRO_5044344103" description="L-asparaginase N-terminal domain-containing protein" evidence="3">
    <location>
        <begin position="21"/>
        <end position="196"/>
    </location>
</feature>
<dbReference type="EMBL" id="JBGBPQ010000019">
    <property type="protein sequence ID" value="KAL1504895.1"/>
    <property type="molecule type" value="Genomic_DNA"/>
</dbReference>
<keyword evidence="3" id="KW-0732">Signal</keyword>
<dbReference type="PRINTS" id="PR00139">
    <property type="entry name" value="ASNGLNASE"/>
</dbReference>
<feature type="binding site" evidence="2">
    <location>
        <position position="86"/>
    </location>
    <ligand>
        <name>substrate</name>
    </ligand>
</feature>
<dbReference type="Gene3D" id="3.40.50.1170">
    <property type="entry name" value="L-asparaginase, N-terminal domain"/>
    <property type="match status" value="1"/>
</dbReference>
<dbReference type="InterPro" id="IPR036152">
    <property type="entry name" value="Asp/glu_Ase-like_sf"/>
</dbReference>
<keyword evidence="6" id="KW-1185">Reference proteome</keyword>
<dbReference type="InterPro" id="IPR037152">
    <property type="entry name" value="L-asparaginase_N_sf"/>
</dbReference>
<organism evidence="5 6">
    <name type="scientific">Prymnesium parvum</name>
    <name type="common">Toxic golden alga</name>
    <dbReference type="NCBI Taxonomy" id="97485"/>
    <lineage>
        <taxon>Eukaryota</taxon>
        <taxon>Haptista</taxon>
        <taxon>Haptophyta</taxon>
        <taxon>Prymnesiophyceae</taxon>
        <taxon>Prymnesiales</taxon>
        <taxon>Prymnesiaceae</taxon>
        <taxon>Prymnesium</taxon>
    </lineage>
</organism>
<evidence type="ECO:0000313" key="5">
    <source>
        <dbReference type="EMBL" id="KAL1504895.1"/>
    </source>
</evidence>
<reference evidence="5 6" key="1">
    <citation type="journal article" date="2024" name="Science">
        <title>Giant polyketide synthase enzymes in the biosynthesis of giant marine polyether toxins.</title>
        <authorList>
            <person name="Fallon T.R."/>
            <person name="Shende V.V."/>
            <person name="Wierzbicki I.H."/>
            <person name="Pendleton A.L."/>
            <person name="Watervoot N.F."/>
            <person name="Auber R.P."/>
            <person name="Gonzalez D.J."/>
            <person name="Wisecaver J.H."/>
            <person name="Moore B.S."/>
        </authorList>
    </citation>
    <scope>NUCLEOTIDE SEQUENCE [LARGE SCALE GENOMIC DNA]</scope>
    <source>
        <strain evidence="5 6">12B1</strain>
    </source>
</reference>
<evidence type="ECO:0000313" key="6">
    <source>
        <dbReference type="Proteomes" id="UP001515480"/>
    </source>
</evidence>
<feature type="domain" description="L-asparaginase N-terminal" evidence="4">
    <location>
        <begin position="33"/>
        <end position="190"/>
    </location>
</feature>
<dbReference type="InterPro" id="IPR006034">
    <property type="entry name" value="Asparaginase/glutaminase-like"/>
</dbReference>
<dbReference type="GO" id="GO:0004067">
    <property type="term" value="F:asparaginase activity"/>
    <property type="evidence" value="ECO:0007669"/>
    <property type="project" value="UniProtKB-UniRule"/>
</dbReference>
<protein>
    <recommendedName>
        <fullName evidence="4">L-asparaginase N-terminal domain-containing protein</fullName>
    </recommendedName>
</protein>
<dbReference type="PANTHER" id="PTHR11707:SF28">
    <property type="entry name" value="60 KDA LYSOPHOSPHOLIPASE"/>
    <property type="match status" value="1"/>
</dbReference>
<feature type="binding site" evidence="2">
    <location>
        <begin position="115"/>
        <end position="116"/>
    </location>
    <ligand>
        <name>substrate</name>
    </ligand>
</feature>
<evidence type="ECO:0000256" key="2">
    <source>
        <dbReference type="PIRSR" id="PIRSR001220-2"/>
    </source>
</evidence>
<dbReference type="PIRSF" id="PIRSF001220">
    <property type="entry name" value="L-ASNase_gatD"/>
    <property type="match status" value="1"/>
</dbReference>
<evidence type="ECO:0000256" key="1">
    <source>
        <dbReference type="PIRSR" id="PIRSR001220-1"/>
    </source>
</evidence>
<dbReference type="Proteomes" id="UP001515480">
    <property type="component" value="Unassembled WGS sequence"/>
</dbReference>
<dbReference type="SUPFAM" id="SSF53774">
    <property type="entry name" value="Glutaminase/Asparaginase"/>
    <property type="match status" value="1"/>
</dbReference>
<accession>A0AB34IV66</accession>
<feature type="active site" description="O-isoaspartyl threonine intermediate" evidence="1">
    <location>
        <position position="41"/>
    </location>
</feature>
<feature type="signal peptide" evidence="3">
    <location>
        <begin position="1"/>
        <end position="20"/>
    </location>
</feature>
<dbReference type="Pfam" id="PF00710">
    <property type="entry name" value="Asparaginase"/>
    <property type="match status" value="1"/>
</dbReference>
<name>A0AB34IV66_PRYPA</name>